<evidence type="ECO:0000313" key="2">
    <source>
        <dbReference type="Proteomes" id="UP000002724"/>
    </source>
</evidence>
<dbReference type="HOGENOM" id="CLU_1359326_0_0_10"/>
<gene>
    <name evidence="1" type="ordered locus">Ppha_1817</name>
</gene>
<dbReference type="KEGG" id="pph:Ppha_1817"/>
<evidence type="ECO:0000313" key="1">
    <source>
        <dbReference type="EMBL" id="ACF44048.1"/>
    </source>
</evidence>
<protein>
    <submittedName>
        <fullName evidence="1">Uncharacterized protein</fullName>
    </submittedName>
</protein>
<keyword evidence="2" id="KW-1185">Reference proteome</keyword>
<proteinExistence type="predicted"/>
<sequence length="203" mass="23612">MVIKEEINKKGFESSDSCDSDEVRIKNIQSAFQSSENIKESCHYLIDSVEDSLEYLKVRRMDVSIKLCEALAKKESLRKKDYNLIMDEIYSILDQKESNAKNHFVAFIEDQKKFTQSLKNIIVNISDYSVAENADKNALLKAELSEIAEIQEKRKEDVMGILMDFQETHKRLMEYLESLLDKGDIISIRDIKHAKYIISNRFV</sequence>
<dbReference type="AlphaFoldDB" id="B4SBJ4"/>
<dbReference type="OrthoDB" id="1525030at2"/>
<reference evidence="1 2" key="1">
    <citation type="submission" date="2008-06" db="EMBL/GenBank/DDBJ databases">
        <title>Complete sequence of Pelodictyon phaeoclathratiforme BU-1.</title>
        <authorList>
            <consortium name="US DOE Joint Genome Institute"/>
            <person name="Lucas S."/>
            <person name="Copeland A."/>
            <person name="Lapidus A."/>
            <person name="Glavina del Rio T."/>
            <person name="Dalin E."/>
            <person name="Tice H."/>
            <person name="Bruce D."/>
            <person name="Goodwin L."/>
            <person name="Pitluck S."/>
            <person name="Schmutz J."/>
            <person name="Larimer F."/>
            <person name="Land M."/>
            <person name="Hauser L."/>
            <person name="Kyrpides N."/>
            <person name="Mikhailova N."/>
            <person name="Liu Z."/>
            <person name="Li T."/>
            <person name="Zhao F."/>
            <person name="Overmann J."/>
            <person name="Bryant D.A."/>
            <person name="Richardson P."/>
        </authorList>
    </citation>
    <scope>NUCLEOTIDE SEQUENCE [LARGE SCALE GENOMIC DNA]</scope>
    <source>
        <strain evidence="2">DSM 5477 / BU-1</strain>
    </source>
</reference>
<accession>B4SBJ4</accession>
<name>B4SBJ4_PELPB</name>
<organism evidence="1 2">
    <name type="scientific">Pelodictyon phaeoclathratiforme (strain DSM 5477 / BU-1)</name>
    <dbReference type="NCBI Taxonomy" id="324925"/>
    <lineage>
        <taxon>Bacteria</taxon>
        <taxon>Pseudomonadati</taxon>
        <taxon>Chlorobiota</taxon>
        <taxon>Chlorobiia</taxon>
        <taxon>Chlorobiales</taxon>
        <taxon>Chlorobiaceae</taxon>
        <taxon>Chlorobium/Pelodictyon group</taxon>
        <taxon>Pelodictyon</taxon>
    </lineage>
</organism>
<dbReference type="EMBL" id="CP001110">
    <property type="protein sequence ID" value="ACF44048.1"/>
    <property type="molecule type" value="Genomic_DNA"/>
</dbReference>
<dbReference type="STRING" id="324925.Ppha_1817"/>
<dbReference type="Proteomes" id="UP000002724">
    <property type="component" value="Chromosome"/>
</dbReference>
<dbReference type="eggNOG" id="ENOG502ZVM9">
    <property type="taxonomic scope" value="Bacteria"/>
</dbReference>
<dbReference type="RefSeq" id="WP_012508535.1">
    <property type="nucleotide sequence ID" value="NC_011060.1"/>
</dbReference>